<dbReference type="Proteomes" id="UP000002059">
    <property type="component" value="Partially assembled WGS sequence"/>
</dbReference>
<evidence type="ECO:0000313" key="2">
    <source>
        <dbReference type="Proteomes" id="UP000002059"/>
    </source>
</evidence>
<dbReference type="EMBL" id="KN293995">
    <property type="protein sequence ID" value="EEH39720.2"/>
    <property type="molecule type" value="Genomic_DNA"/>
</dbReference>
<dbReference type="GeneID" id="9099223"/>
<keyword evidence="2" id="KW-1185">Reference proteome</keyword>
<dbReference type="OrthoDB" id="4191381at2759"/>
<dbReference type="AlphaFoldDB" id="C1GTR4"/>
<dbReference type="HOGENOM" id="CLU_1360806_0_0_1"/>
<accession>C1GTR4</accession>
<dbReference type="VEuPathDB" id="FungiDB:PAAG_01909"/>
<dbReference type="KEGG" id="pbl:PAAG_01909"/>
<dbReference type="eggNOG" id="ENOG502S8D8">
    <property type="taxonomic scope" value="Eukaryota"/>
</dbReference>
<name>C1GTR4_PARBA</name>
<gene>
    <name evidence="1" type="ORF">PAAG_01909</name>
</gene>
<protein>
    <submittedName>
        <fullName evidence="1">Uncharacterized protein</fullName>
    </submittedName>
</protein>
<organism evidence="1 2">
    <name type="scientific">Paracoccidioides lutzii (strain ATCC MYA-826 / Pb01)</name>
    <name type="common">Paracoccidioides brasiliensis</name>
    <dbReference type="NCBI Taxonomy" id="502779"/>
    <lineage>
        <taxon>Eukaryota</taxon>
        <taxon>Fungi</taxon>
        <taxon>Dikarya</taxon>
        <taxon>Ascomycota</taxon>
        <taxon>Pezizomycotina</taxon>
        <taxon>Eurotiomycetes</taxon>
        <taxon>Eurotiomycetidae</taxon>
        <taxon>Onygenales</taxon>
        <taxon>Ajellomycetaceae</taxon>
        <taxon>Paracoccidioides</taxon>
    </lineage>
</organism>
<dbReference type="RefSeq" id="XP_015701487.1">
    <property type="nucleotide sequence ID" value="XM_015844483.1"/>
</dbReference>
<sequence>MSDVESSADRKLSATPAQACGAGLWSFEEETDLSADLGSSRLIWSPKRGLADARNDSTPTLARSMLCSLHGGDRKKRLRDELVDTAHSYPHRLAPAERLFPIYLRGLCGGLQQTFFNSSHQANEFERCGTVSLQKRIRNTYGAYHWGVLLAPKKSNGRDNMAYDVSDGVRLDNETGQDLNSERDWSFRIKNLNSVGQWAAG</sequence>
<evidence type="ECO:0000313" key="1">
    <source>
        <dbReference type="EMBL" id="EEH39720.2"/>
    </source>
</evidence>
<proteinExistence type="predicted"/>
<reference evidence="1 2" key="1">
    <citation type="journal article" date="2011" name="PLoS Genet.">
        <title>Comparative genomic analysis of human fungal pathogens causing paracoccidioidomycosis.</title>
        <authorList>
            <person name="Desjardins C.A."/>
            <person name="Champion M.D."/>
            <person name="Holder J.W."/>
            <person name="Muszewska A."/>
            <person name="Goldberg J."/>
            <person name="Bailao A.M."/>
            <person name="Brigido M.M."/>
            <person name="Ferreira M.E."/>
            <person name="Garcia A.M."/>
            <person name="Grynberg M."/>
            <person name="Gujja S."/>
            <person name="Heiman D.I."/>
            <person name="Henn M.R."/>
            <person name="Kodira C.D."/>
            <person name="Leon-Narvaez H."/>
            <person name="Longo L.V."/>
            <person name="Ma L.J."/>
            <person name="Malavazi I."/>
            <person name="Matsuo A.L."/>
            <person name="Morais F.V."/>
            <person name="Pereira M."/>
            <person name="Rodriguez-Brito S."/>
            <person name="Sakthikumar S."/>
            <person name="Salem-Izacc S.M."/>
            <person name="Sykes S.M."/>
            <person name="Teixeira M.M."/>
            <person name="Vallejo M.C."/>
            <person name="Walter M.E."/>
            <person name="Yandava C."/>
            <person name="Young S."/>
            <person name="Zeng Q."/>
            <person name="Zucker J."/>
            <person name="Felipe M.S."/>
            <person name="Goldman G.H."/>
            <person name="Haas B.J."/>
            <person name="McEwen J.G."/>
            <person name="Nino-Vega G."/>
            <person name="Puccia R."/>
            <person name="San-Blas G."/>
            <person name="Soares C.M."/>
            <person name="Birren B.W."/>
            <person name="Cuomo C.A."/>
        </authorList>
    </citation>
    <scope>NUCLEOTIDE SEQUENCE [LARGE SCALE GENOMIC DNA]</scope>
    <source>
        <strain evidence="2">ATCC MYA-826 / Pb01</strain>
    </source>
</reference>